<dbReference type="EMBL" id="JANEYG010000073">
    <property type="protein sequence ID" value="KAJ8914396.1"/>
    <property type="molecule type" value="Genomic_DNA"/>
</dbReference>
<evidence type="ECO:0000313" key="2">
    <source>
        <dbReference type="Proteomes" id="UP001159042"/>
    </source>
</evidence>
<accession>A0AAV8VKP9</accession>
<dbReference type="AlphaFoldDB" id="A0AAV8VKP9"/>
<evidence type="ECO:0008006" key="3">
    <source>
        <dbReference type="Google" id="ProtNLM"/>
    </source>
</evidence>
<dbReference type="Proteomes" id="UP001159042">
    <property type="component" value="Unassembled WGS sequence"/>
</dbReference>
<keyword evidence="2" id="KW-1185">Reference proteome</keyword>
<reference evidence="1 2" key="1">
    <citation type="journal article" date="2023" name="Insect Mol. Biol.">
        <title>Genome sequencing provides insights into the evolution of gene families encoding plant cell wall-degrading enzymes in longhorned beetles.</title>
        <authorList>
            <person name="Shin N.R."/>
            <person name="Okamura Y."/>
            <person name="Kirsch R."/>
            <person name="Pauchet Y."/>
        </authorList>
    </citation>
    <scope>NUCLEOTIDE SEQUENCE [LARGE SCALE GENOMIC DNA]</scope>
    <source>
        <strain evidence="1">EAD_L_NR</strain>
    </source>
</reference>
<comment type="caution">
    <text evidence="1">The sequence shown here is derived from an EMBL/GenBank/DDBJ whole genome shotgun (WGS) entry which is preliminary data.</text>
</comment>
<gene>
    <name evidence="1" type="ORF">NQ315_017486</name>
</gene>
<sequence length="78" mass="9044">MGLYGACRSDELYKLEIVNVDDQKSEVGVLDIIRKYIGLRPKNVPHKKFFISYRQKKCTVQLVGINTLYKVPNKLPIF</sequence>
<evidence type="ECO:0000313" key="1">
    <source>
        <dbReference type="EMBL" id="KAJ8914396.1"/>
    </source>
</evidence>
<organism evidence="1 2">
    <name type="scientific">Exocentrus adspersus</name>
    <dbReference type="NCBI Taxonomy" id="1586481"/>
    <lineage>
        <taxon>Eukaryota</taxon>
        <taxon>Metazoa</taxon>
        <taxon>Ecdysozoa</taxon>
        <taxon>Arthropoda</taxon>
        <taxon>Hexapoda</taxon>
        <taxon>Insecta</taxon>
        <taxon>Pterygota</taxon>
        <taxon>Neoptera</taxon>
        <taxon>Endopterygota</taxon>
        <taxon>Coleoptera</taxon>
        <taxon>Polyphaga</taxon>
        <taxon>Cucujiformia</taxon>
        <taxon>Chrysomeloidea</taxon>
        <taxon>Cerambycidae</taxon>
        <taxon>Lamiinae</taxon>
        <taxon>Acanthocinini</taxon>
        <taxon>Exocentrus</taxon>
    </lineage>
</organism>
<name>A0AAV8VKP9_9CUCU</name>
<protein>
    <recommendedName>
        <fullName evidence="3">LAGLIDADG homing endonuclease</fullName>
    </recommendedName>
</protein>
<proteinExistence type="predicted"/>